<evidence type="ECO:0000256" key="4">
    <source>
        <dbReference type="ARBA" id="ARBA00022692"/>
    </source>
</evidence>
<evidence type="ECO:0000313" key="11">
    <source>
        <dbReference type="Proteomes" id="UP001519309"/>
    </source>
</evidence>
<keyword evidence="5 7" id="KW-1133">Transmembrane helix</keyword>
<evidence type="ECO:0000256" key="1">
    <source>
        <dbReference type="ARBA" id="ARBA00004651"/>
    </source>
</evidence>
<evidence type="ECO:0000313" key="10">
    <source>
        <dbReference type="Proteomes" id="UP000092659"/>
    </source>
</evidence>
<keyword evidence="11" id="KW-1185">Reference proteome</keyword>
<dbReference type="AlphaFoldDB" id="A0A1B1AXJ3"/>
<keyword evidence="2" id="KW-0813">Transport</keyword>
<name>A0A1B1AXJ3_9ACTN</name>
<evidence type="ECO:0000313" key="9">
    <source>
        <dbReference type="EMBL" id="MBP2050065.1"/>
    </source>
</evidence>
<evidence type="ECO:0000256" key="7">
    <source>
        <dbReference type="SAM" id="Phobius"/>
    </source>
</evidence>
<dbReference type="PANTHER" id="PTHR43744:SF6">
    <property type="entry name" value="ABC TRANSPORTER PERMEASE PROTEIN YESQ-RELATED"/>
    <property type="match status" value="1"/>
</dbReference>
<protein>
    <submittedName>
        <fullName evidence="9">ABC-type glycerol-3-phosphate transport system permease component</fullName>
    </submittedName>
</protein>
<dbReference type="InterPro" id="IPR035906">
    <property type="entry name" value="MetI-like_sf"/>
</dbReference>
<dbReference type="EMBL" id="CP016279">
    <property type="protein sequence ID" value="ANP51250.1"/>
    <property type="molecule type" value="Genomic_DNA"/>
</dbReference>
<keyword evidence="3" id="KW-1003">Cell membrane</keyword>
<accession>A0A1B1AXJ3</accession>
<evidence type="ECO:0000313" key="8">
    <source>
        <dbReference type="EMBL" id="ANP51250.1"/>
    </source>
</evidence>
<evidence type="ECO:0000256" key="5">
    <source>
        <dbReference type="ARBA" id="ARBA00022989"/>
    </source>
</evidence>
<gene>
    <name evidence="8" type="ORF">AVL59_17925</name>
    <name evidence="9" type="ORF">J2Z21_003001</name>
</gene>
<proteinExistence type="predicted"/>
<reference evidence="8 10" key="1">
    <citation type="submission" date="2016-06" db="EMBL/GenBank/DDBJ databases">
        <title>Complete genome sequence of Streptomyces griseochromogenes ATCC 14511, the Blasticidin S producer.</title>
        <authorList>
            <person name="Wu L."/>
        </authorList>
    </citation>
    <scope>NUCLEOTIDE SEQUENCE [LARGE SCALE GENOMIC DNA]</scope>
    <source>
        <strain evidence="8 10">ATCC 14511</strain>
    </source>
</reference>
<sequence length="91" mass="10105">MAFLWCCLLATDAFFIFIRTYDDFLGRLVHLQQNARFTVPLGLTLLLDKTGGSSYGAMFAMSTLALLSTLICFLVFRKRLVEGLATTGMKG</sequence>
<dbReference type="STRING" id="68214.AVL59_17925"/>
<dbReference type="Proteomes" id="UP001519309">
    <property type="component" value="Unassembled WGS sequence"/>
</dbReference>
<dbReference type="Proteomes" id="UP000092659">
    <property type="component" value="Chromosome"/>
</dbReference>
<dbReference type="KEGG" id="sgs:AVL59_17925"/>
<comment type="subcellular location">
    <subcellularLocation>
        <location evidence="1">Cell membrane</location>
        <topology evidence="1">Multi-pass membrane protein</topology>
    </subcellularLocation>
</comment>
<dbReference type="PANTHER" id="PTHR43744">
    <property type="entry name" value="ABC TRANSPORTER PERMEASE PROTEIN MG189-RELATED-RELATED"/>
    <property type="match status" value="1"/>
</dbReference>
<keyword evidence="4 7" id="KW-0812">Transmembrane</keyword>
<dbReference type="RefSeq" id="WP_067305377.1">
    <property type="nucleotide sequence ID" value="NZ_CP016279.1"/>
</dbReference>
<evidence type="ECO:0000256" key="6">
    <source>
        <dbReference type="ARBA" id="ARBA00023136"/>
    </source>
</evidence>
<evidence type="ECO:0000256" key="2">
    <source>
        <dbReference type="ARBA" id="ARBA00022448"/>
    </source>
</evidence>
<keyword evidence="6 7" id="KW-0472">Membrane</keyword>
<dbReference type="GO" id="GO:0005886">
    <property type="term" value="C:plasma membrane"/>
    <property type="evidence" value="ECO:0007669"/>
    <property type="project" value="UniProtKB-SubCell"/>
</dbReference>
<evidence type="ECO:0000256" key="3">
    <source>
        <dbReference type="ARBA" id="ARBA00022475"/>
    </source>
</evidence>
<feature type="transmembrane region" description="Helical" evidence="7">
    <location>
        <begin position="55"/>
        <end position="76"/>
    </location>
</feature>
<reference evidence="9 11" key="2">
    <citation type="submission" date="2021-03" db="EMBL/GenBank/DDBJ databases">
        <title>Genomic Encyclopedia of Type Strains, Phase IV (KMG-IV): sequencing the most valuable type-strain genomes for metagenomic binning, comparative biology and taxonomic classification.</title>
        <authorList>
            <person name="Goeker M."/>
        </authorList>
    </citation>
    <scope>NUCLEOTIDE SEQUENCE [LARGE SCALE GENOMIC DNA]</scope>
    <source>
        <strain evidence="9 11">DSM 40499</strain>
    </source>
</reference>
<organism evidence="8 10">
    <name type="scientific">Streptomyces griseochromogenes</name>
    <dbReference type="NCBI Taxonomy" id="68214"/>
    <lineage>
        <taxon>Bacteria</taxon>
        <taxon>Bacillati</taxon>
        <taxon>Actinomycetota</taxon>
        <taxon>Actinomycetes</taxon>
        <taxon>Kitasatosporales</taxon>
        <taxon>Streptomycetaceae</taxon>
        <taxon>Streptomyces</taxon>
    </lineage>
</organism>
<dbReference type="EMBL" id="JAGGLP010000005">
    <property type="protein sequence ID" value="MBP2050065.1"/>
    <property type="molecule type" value="Genomic_DNA"/>
</dbReference>
<dbReference type="SUPFAM" id="SSF161098">
    <property type="entry name" value="MetI-like"/>
    <property type="match status" value="1"/>
</dbReference>